<feature type="domain" description="HTH cro/C1-type" evidence="1">
    <location>
        <begin position="23"/>
        <end position="66"/>
    </location>
</feature>
<comment type="caution">
    <text evidence="3">The sequence shown here is derived from an EMBL/GenBank/DDBJ whole genome shotgun (WGS) entry which is preliminary data.</text>
</comment>
<dbReference type="Proteomes" id="UP000216122">
    <property type="component" value="Unassembled WGS sequence"/>
</dbReference>
<sequence>MNLSEIFARNLRVRMATLSFKTSDLYKMTGISKTTIMALEYGKNKGVMFETIDKLAVALECKPEDFFKLNCEWTSKSHTSNWKNEVVKYE</sequence>
<evidence type="ECO:0000313" key="2">
    <source>
        <dbReference type="EMBL" id="OYS94069.1"/>
    </source>
</evidence>
<proteinExistence type="predicted"/>
<dbReference type="RefSeq" id="WP_094503984.1">
    <property type="nucleotide sequence ID" value="NZ_JAJGVU010000008.1"/>
</dbReference>
<reference evidence="4 5" key="3">
    <citation type="submission" date="2017-09" db="EMBL/GenBank/DDBJ databases">
        <title>Tripartite evolution among Lactobacillus johnsonii, Lactobacillus taiwanensis, Lactobacillus reuteri and their rodent host.</title>
        <authorList>
            <person name="Wang T."/>
            <person name="Knowles S."/>
            <person name="Cheng C."/>
        </authorList>
    </citation>
    <scope>NUCLEOTIDE SEQUENCE [LARGE SCALE GENOMIC DNA]</scope>
    <source>
        <strain evidence="3 4">103v</strain>
        <strain evidence="2 5">105n</strain>
    </source>
</reference>
<gene>
    <name evidence="2" type="ORF">CBG15_04845</name>
    <name evidence="3" type="ORF">CBG21_02620</name>
</gene>
<dbReference type="EMBL" id="NGPX01000019">
    <property type="protein sequence ID" value="OYS94069.1"/>
    <property type="molecule type" value="Genomic_DNA"/>
</dbReference>
<evidence type="ECO:0000313" key="3">
    <source>
        <dbReference type="EMBL" id="OYT04443.1"/>
    </source>
</evidence>
<dbReference type="GO" id="GO:0003677">
    <property type="term" value="F:DNA binding"/>
    <property type="evidence" value="ECO:0007669"/>
    <property type="project" value="InterPro"/>
</dbReference>
<dbReference type="InterPro" id="IPR001387">
    <property type="entry name" value="Cro/C1-type_HTH"/>
</dbReference>
<dbReference type="Gene3D" id="1.10.260.40">
    <property type="entry name" value="lambda repressor-like DNA-binding domains"/>
    <property type="match status" value="1"/>
</dbReference>
<dbReference type="CDD" id="cd00093">
    <property type="entry name" value="HTH_XRE"/>
    <property type="match status" value="1"/>
</dbReference>
<accession>A0A256V9J9</accession>
<dbReference type="Pfam" id="PF13443">
    <property type="entry name" value="HTH_26"/>
    <property type="match status" value="1"/>
</dbReference>
<dbReference type="PROSITE" id="PS50943">
    <property type="entry name" value="HTH_CROC1"/>
    <property type="match status" value="1"/>
</dbReference>
<evidence type="ECO:0000313" key="4">
    <source>
        <dbReference type="Proteomes" id="UP000216122"/>
    </source>
</evidence>
<dbReference type="Proteomes" id="UP000216681">
    <property type="component" value="Unassembled WGS sequence"/>
</dbReference>
<evidence type="ECO:0000259" key="1">
    <source>
        <dbReference type="PROSITE" id="PS50943"/>
    </source>
</evidence>
<evidence type="ECO:0000313" key="5">
    <source>
        <dbReference type="Proteomes" id="UP000216681"/>
    </source>
</evidence>
<reference evidence="3" key="2">
    <citation type="submission" date="2017-05" db="EMBL/GenBank/DDBJ databases">
        <authorList>
            <person name="Song R."/>
            <person name="Chenine A.L."/>
            <person name="Ruprecht R.M."/>
        </authorList>
    </citation>
    <scope>NUCLEOTIDE SEQUENCE [LARGE SCALE GENOMIC DNA]</scope>
    <source>
        <strain evidence="3">103v</strain>
    </source>
</reference>
<reference evidence="4 5" key="1">
    <citation type="submission" date="2017-05" db="EMBL/GenBank/DDBJ databases">
        <authorList>
            <person name="Lin X.B."/>
            <person name="Stothard P."/>
            <person name="Tasseva G."/>
            <person name="Walter J."/>
        </authorList>
    </citation>
    <scope>NUCLEOTIDE SEQUENCE [LARGE SCALE GENOMIC DNA]</scope>
    <source>
        <strain evidence="4">103v</strain>
        <strain evidence="2 5">105n</strain>
    </source>
</reference>
<protein>
    <submittedName>
        <fullName evidence="3">XRE family transcriptional regulator</fullName>
    </submittedName>
</protein>
<dbReference type="SMART" id="SM00530">
    <property type="entry name" value="HTH_XRE"/>
    <property type="match status" value="1"/>
</dbReference>
<organism evidence="3 4">
    <name type="scientific">Limosilactobacillus reuteri</name>
    <name type="common">Lactobacillus reuteri</name>
    <dbReference type="NCBI Taxonomy" id="1598"/>
    <lineage>
        <taxon>Bacteria</taxon>
        <taxon>Bacillati</taxon>
        <taxon>Bacillota</taxon>
        <taxon>Bacilli</taxon>
        <taxon>Lactobacillales</taxon>
        <taxon>Lactobacillaceae</taxon>
        <taxon>Limosilactobacillus</taxon>
    </lineage>
</organism>
<name>A0A256V9J9_LIMRT</name>
<dbReference type="EMBL" id="NGQC01000021">
    <property type="protein sequence ID" value="OYT04443.1"/>
    <property type="molecule type" value="Genomic_DNA"/>
</dbReference>
<dbReference type="SUPFAM" id="SSF47413">
    <property type="entry name" value="lambda repressor-like DNA-binding domains"/>
    <property type="match status" value="1"/>
</dbReference>
<dbReference type="InterPro" id="IPR010982">
    <property type="entry name" value="Lambda_DNA-bd_dom_sf"/>
</dbReference>
<dbReference type="AlphaFoldDB" id="A0A256V9J9"/>